<accession>A0ABV9QTS1</accession>
<dbReference type="NCBIfam" id="NF007785">
    <property type="entry name" value="PRK10476.1"/>
    <property type="match status" value="1"/>
</dbReference>
<dbReference type="RefSeq" id="WP_380020023.1">
    <property type="nucleotide sequence ID" value="NZ_JBHSHD010000006.1"/>
</dbReference>
<feature type="domain" description="p-hydroxybenzoic acid efflux pump subunit AaeA-like beta-barrel" evidence="3">
    <location>
        <begin position="243"/>
        <end position="338"/>
    </location>
</feature>
<dbReference type="EMBL" id="JBHSHD010000006">
    <property type="protein sequence ID" value="MFC4820191.1"/>
    <property type="molecule type" value="Genomic_DNA"/>
</dbReference>
<comment type="caution">
    <text evidence="4">The sequence shown here is derived from an EMBL/GenBank/DDBJ whole genome shotgun (WGS) entry which is preliminary data.</text>
</comment>
<dbReference type="InterPro" id="IPR058634">
    <property type="entry name" value="AaeA-lik-b-barrel"/>
</dbReference>
<dbReference type="Gene3D" id="2.40.50.100">
    <property type="match status" value="1"/>
</dbReference>
<evidence type="ECO:0000259" key="3">
    <source>
        <dbReference type="Pfam" id="PF25963"/>
    </source>
</evidence>
<protein>
    <submittedName>
        <fullName evidence="4">Multidrug transporter subunit MdtN</fullName>
    </submittedName>
</protein>
<comment type="similarity">
    <text evidence="1">Belongs to the membrane fusion protein (MFP) (TC 8.A.1) family.</text>
</comment>
<dbReference type="Proteomes" id="UP001595886">
    <property type="component" value="Unassembled WGS sequence"/>
</dbReference>
<dbReference type="InterPro" id="IPR058625">
    <property type="entry name" value="MdtA-like_BSH"/>
</dbReference>
<dbReference type="InterPro" id="IPR050393">
    <property type="entry name" value="MFP_Efflux_Pump"/>
</dbReference>
<dbReference type="Pfam" id="PF25917">
    <property type="entry name" value="BSH_RND"/>
    <property type="match status" value="1"/>
</dbReference>
<organism evidence="4 5">
    <name type="scientific">Dokdonella ginsengisoli</name>
    <dbReference type="NCBI Taxonomy" id="363846"/>
    <lineage>
        <taxon>Bacteria</taxon>
        <taxon>Pseudomonadati</taxon>
        <taxon>Pseudomonadota</taxon>
        <taxon>Gammaproteobacteria</taxon>
        <taxon>Lysobacterales</taxon>
        <taxon>Rhodanobacteraceae</taxon>
        <taxon>Dokdonella</taxon>
    </lineage>
</organism>
<dbReference type="PANTHER" id="PTHR30367">
    <property type="entry name" value="P-HYDROXYBENZOIC ACID EFFLUX PUMP SUBUNIT AAEA-RELATED"/>
    <property type="match status" value="1"/>
</dbReference>
<proteinExistence type="inferred from homology"/>
<keyword evidence="5" id="KW-1185">Reference proteome</keyword>
<feature type="domain" description="Multidrug resistance protein MdtA-like barrel-sandwich hybrid" evidence="2">
    <location>
        <begin position="46"/>
        <end position="237"/>
    </location>
</feature>
<evidence type="ECO:0000313" key="4">
    <source>
        <dbReference type="EMBL" id="MFC4820191.1"/>
    </source>
</evidence>
<evidence type="ECO:0000256" key="1">
    <source>
        <dbReference type="ARBA" id="ARBA00009477"/>
    </source>
</evidence>
<gene>
    <name evidence="4" type="primary">mdtN</name>
    <name evidence="4" type="ORF">ACFO6Q_07640</name>
</gene>
<evidence type="ECO:0000259" key="2">
    <source>
        <dbReference type="Pfam" id="PF25917"/>
    </source>
</evidence>
<dbReference type="SUPFAM" id="SSF111369">
    <property type="entry name" value="HlyD-like secretion proteins"/>
    <property type="match status" value="2"/>
</dbReference>
<dbReference type="Pfam" id="PF25963">
    <property type="entry name" value="Beta-barrel_AAEA"/>
    <property type="match status" value="1"/>
</dbReference>
<dbReference type="PANTHER" id="PTHR30367:SF1">
    <property type="entry name" value="MULTIDRUG RESISTANCE PROTEIN MDTN"/>
    <property type="match status" value="1"/>
</dbReference>
<reference evidence="5" key="1">
    <citation type="journal article" date="2019" name="Int. J. Syst. Evol. Microbiol.">
        <title>The Global Catalogue of Microorganisms (GCM) 10K type strain sequencing project: providing services to taxonomists for standard genome sequencing and annotation.</title>
        <authorList>
            <consortium name="The Broad Institute Genomics Platform"/>
            <consortium name="The Broad Institute Genome Sequencing Center for Infectious Disease"/>
            <person name="Wu L."/>
            <person name="Ma J."/>
        </authorList>
    </citation>
    <scope>NUCLEOTIDE SEQUENCE [LARGE SCALE GENOMIC DNA]</scope>
    <source>
        <strain evidence="5">CCUG 30340</strain>
    </source>
</reference>
<sequence length="354" mass="38327">MNTPASKKSKLPALLIALVALVLLIAALWMVDRSPKTDDAYAFADTINVVPEVAGRIVEMPVRDNQKVRKGDLLFRLDPRPFEATLAQARAQLDALDKQIELTQRTVDAQQYNAQSVAASVAAARANARQAADTLRRLEPLLGQGYASPEDIDKARTAQRATQAQLDAVLLQSRQAAAAVSGVDALVAQKAAAQAQVTEAELRLEYATVRAPFNGRIVALDTQAGQYASPAKPVFTLIATDEWFVVANFRETDLKNVQPGTRCTVYLMSDSGRRFEGEVESVGYGVTPTDGGTWLDGLPRVARTINWVHVSQRFPVKIRVEKPDESLFRVGASAVAIVHRGETRSTGPAAQGGR</sequence>
<dbReference type="Gene3D" id="2.40.30.170">
    <property type="match status" value="1"/>
</dbReference>
<name>A0ABV9QTS1_9GAMM</name>
<evidence type="ECO:0000313" key="5">
    <source>
        <dbReference type="Proteomes" id="UP001595886"/>
    </source>
</evidence>